<dbReference type="InterPro" id="IPR000160">
    <property type="entry name" value="GGDEF_dom"/>
</dbReference>
<reference evidence="6 9" key="1">
    <citation type="submission" date="2018-02" db="EMBL/GenBank/DDBJ databases">
        <title>Deep subsurface shale carbon reservoir microbial communities from Ohio and West Virginia, USA.</title>
        <authorList>
            <person name="Wrighton K."/>
        </authorList>
    </citation>
    <scope>NUCLEOTIDE SEQUENCE [LARGE SCALE GENOMIC DNA]</scope>
    <source>
        <strain evidence="6 9">UTICA-S1B6</strain>
    </source>
</reference>
<dbReference type="PROSITE" id="PS50112">
    <property type="entry name" value="PAS"/>
    <property type="match status" value="2"/>
</dbReference>
<keyword evidence="1" id="KW-0808">Transferase</keyword>
<evidence type="ECO:0000259" key="2">
    <source>
        <dbReference type="PROSITE" id="PS50112"/>
    </source>
</evidence>
<dbReference type="CDD" id="cd01949">
    <property type="entry name" value="GGDEF"/>
    <property type="match status" value="1"/>
</dbReference>
<dbReference type="Proteomes" id="UP000239446">
    <property type="component" value="Unassembled WGS sequence"/>
</dbReference>
<dbReference type="SUPFAM" id="SSF55781">
    <property type="entry name" value="GAF domain-like"/>
    <property type="match status" value="1"/>
</dbReference>
<dbReference type="SMART" id="SM00267">
    <property type="entry name" value="GGDEF"/>
    <property type="match status" value="1"/>
</dbReference>
<dbReference type="Pfam" id="PF08448">
    <property type="entry name" value="PAS_4"/>
    <property type="match status" value="1"/>
</dbReference>
<evidence type="ECO:0000259" key="3">
    <source>
        <dbReference type="PROSITE" id="PS50113"/>
    </source>
</evidence>
<dbReference type="InterPro" id="IPR029787">
    <property type="entry name" value="Nucleotide_cyclase"/>
</dbReference>
<dbReference type="CDD" id="cd00130">
    <property type="entry name" value="PAS"/>
    <property type="match status" value="2"/>
</dbReference>
<dbReference type="Gene3D" id="3.20.20.450">
    <property type="entry name" value="EAL domain"/>
    <property type="match status" value="1"/>
</dbReference>
<dbReference type="InterPro" id="IPR003018">
    <property type="entry name" value="GAF"/>
</dbReference>
<keyword evidence="9" id="KW-1185">Reference proteome</keyword>
<feature type="domain" description="PAC" evidence="3">
    <location>
        <begin position="371"/>
        <end position="425"/>
    </location>
</feature>
<dbReference type="PROSITE" id="PS50883">
    <property type="entry name" value="EAL"/>
    <property type="match status" value="1"/>
</dbReference>
<dbReference type="Pfam" id="PF00990">
    <property type="entry name" value="GGDEF"/>
    <property type="match status" value="1"/>
</dbReference>
<dbReference type="SUPFAM" id="SSF141868">
    <property type="entry name" value="EAL domain-like"/>
    <property type="match status" value="1"/>
</dbReference>
<evidence type="ECO:0000259" key="5">
    <source>
        <dbReference type="PROSITE" id="PS50887"/>
    </source>
</evidence>
<protein>
    <submittedName>
        <fullName evidence="7">PAS domain S-box-containing protein/diguanylate cyclase (GGDEF)-like protein</fullName>
    </submittedName>
</protein>
<proteinExistence type="predicted"/>
<dbReference type="InterPro" id="IPR029016">
    <property type="entry name" value="GAF-like_dom_sf"/>
</dbReference>
<dbReference type="SUPFAM" id="SSF55073">
    <property type="entry name" value="Nucleotide cyclase"/>
    <property type="match status" value="1"/>
</dbReference>
<dbReference type="InterPro" id="IPR000700">
    <property type="entry name" value="PAS-assoc_C"/>
</dbReference>
<dbReference type="SMART" id="SM00091">
    <property type="entry name" value="PAS"/>
    <property type="match status" value="2"/>
</dbReference>
<dbReference type="Gene3D" id="3.30.70.270">
    <property type="match status" value="1"/>
</dbReference>
<dbReference type="NCBIfam" id="TIGR00254">
    <property type="entry name" value="GGDEF"/>
    <property type="match status" value="1"/>
</dbReference>
<dbReference type="Gene3D" id="3.30.450.40">
    <property type="match status" value="1"/>
</dbReference>
<dbReference type="RefSeq" id="WP_104417090.1">
    <property type="nucleotide sequence ID" value="NZ_PTIT01000024.1"/>
</dbReference>
<dbReference type="PROSITE" id="PS50887">
    <property type="entry name" value="GGDEF"/>
    <property type="match status" value="1"/>
</dbReference>
<sequence length="855" mass="95896">MNNELPVLERQQLIHELIATHAPLRQTLCAVADWLGVFFPDATLSLMSYDPGSHTLNTLPDRCSKAEPTPQLTDIPVETGVASFGTAAHLRSFVATEDIARDERWKDYRETMVTAGIRACWSYPVLAPDEELLGIINLYYQTPRATFPEAESRLKQAASLLALALIRERDTESHRTLYEWHSALFNNHSDSVYELNLDGHFQRGNTALELISGFSEDDLVGIHYSKLIVPEDQEHTEAAFNAARCGQTVTYETRGVHARGHILNLEVTNFPVVIDDEIVGVWGICRDITERKRQTDEMRLLKRGIEADPNGLIMVDAKKPDMPIVFTNPAFSDITGYPAHEILGQNCRFLQGKDTDPNAVREIREGLQKLERVDTTLLNYRKDGTPFWNRVVISPVMDAAGECTHFIGIQQDITRQKEQEAQIAYQATHDLLTGLPNRMAFSDRMVELFEGCRKNGTALAFLYLDLDGFKSINDGLGYNIGNQLLAEVARRLKASIPTENVVGRLVGDEFGILLCDYRDSSHVIEIAEEILRELVRPFEIGELALHLSGSMGISATASDLTQPHELMQYADIALNQAKRKGRNTWQWYRGGGAKSTRDSVLLRNELQKALETNQFTVYYQPLVDAVSGKIRSVEALVRWNHPERGMVSPGDFIPLAESTGQIIPLGQWVLKHACQEIARLNENSERMLPVAVNISSLQFLREDFLANVDKALEESGLPPQFLELEVTESVLLDGAEPVIALMQSLNKRGIHVAIDDFGTGFSSLSYLRDLPTHKVKLDRSFINKTLTDRRTAAIVQGVITMAHHMDMVVVAEGIETVEEQNDLVRRNCDLLQGYRFSKPVPLEVLKALPDRLPVE</sequence>
<reference evidence="7 8" key="2">
    <citation type="submission" date="2018-02" db="EMBL/GenBank/DDBJ databases">
        <title>Subsurface microbial communities from deep shales in Ohio and West Virginia, USA.</title>
        <authorList>
            <person name="Wrighton K."/>
        </authorList>
    </citation>
    <scope>NUCLEOTIDE SEQUENCE [LARGE SCALE GENOMIC DNA]</scope>
    <source>
        <strain evidence="7 8">UTICA-S1B9</strain>
    </source>
</reference>
<feature type="domain" description="PAS" evidence="2">
    <location>
        <begin position="297"/>
        <end position="374"/>
    </location>
</feature>
<dbReference type="Pfam" id="PF01590">
    <property type="entry name" value="GAF"/>
    <property type="match status" value="1"/>
</dbReference>
<feature type="domain" description="PAS" evidence="2">
    <location>
        <begin position="184"/>
        <end position="247"/>
    </location>
</feature>
<dbReference type="SMART" id="SM00086">
    <property type="entry name" value="PAC"/>
    <property type="match status" value="2"/>
</dbReference>
<evidence type="ECO:0000313" key="8">
    <source>
        <dbReference type="Proteomes" id="UP000239446"/>
    </source>
</evidence>
<dbReference type="Gene3D" id="3.30.450.20">
    <property type="entry name" value="PAS domain"/>
    <property type="match status" value="2"/>
</dbReference>
<dbReference type="InterPro" id="IPR000014">
    <property type="entry name" value="PAS"/>
</dbReference>
<feature type="domain" description="EAL" evidence="4">
    <location>
        <begin position="599"/>
        <end position="853"/>
    </location>
</feature>
<evidence type="ECO:0000256" key="1">
    <source>
        <dbReference type="ARBA" id="ARBA00022777"/>
    </source>
</evidence>
<dbReference type="InterPro" id="IPR043128">
    <property type="entry name" value="Rev_trsase/Diguanyl_cyclase"/>
</dbReference>
<comment type="caution">
    <text evidence="7">The sequence shown here is derived from an EMBL/GenBank/DDBJ whole genome shotgun (WGS) entry which is preliminary data.</text>
</comment>
<name>A0A2S6G3J0_9GAMM</name>
<evidence type="ECO:0000259" key="4">
    <source>
        <dbReference type="PROSITE" id="PS50883"/>
    </source>
</evidence>
<dbReference type="SUPFAM" id="SSF55785">
    <property type="entry name" value="PYP-like sensor domain (PAS domain)"/>
    <property type="match status" value="2"/>
</dbReference>
<dbReference type="InterPro" id="IPR035965">
    <property type="entry name" value="PAS-like_dom_sf"/>
</dbReference>
<dbReference type="PANTHER" id="PTHR44757:SF2">
    <property type="entry name" value="BIOFILM ARCHITECTURE MAINTENANCE PROTEIN MBAA"/>
    <property type="match status" value="1"/>
</dbReference>
<evidence type="ECO:0000313" key="7">
    <source>
        <dbReference type="EMBL" id="PPK53445.1"/>
    </source>
</evidence>
<evidence type="ECO:0000313" key="6">
    <source>
        <dbReference type="EMBL" id="PPK50540.1"/>
    </source>
</evidence>
<feature type="domain" description="GGDEF" evidence="5">
    <location>
        <begin position="457"/>
        <end position="590"/>
    </location>
</feature>
<dbReference type="Pfam" id="PF13426">
    <property type="entry name" value="PAS_9"/>
    <property type="match status" value="1"/>
</dbReference>
<dbReference type="InterPro" id="IPR013656">
    <property type="entry name" value="PAS_4"/>
</dbReference>
<gene>
    <name evidence="7" type="ORF">B0H24_102732</name>
    <name evidence="6" type="ORF">BY455_12443</name>
</gene>
<dbReference type="AlphaFoldDB" id="A0A2S6G3J0"/>
<dbReference type="InterPro" id="IPR035919">
    <property type="entry name" value="EAL_sf"/>
</dbReference>
<dbReference type="PROSITE" id="PS50113">
    <property type="entry name" value="PAC"/>
    <property type="match status" value="1"/>
</dbReference>
<dbReference type="Proteomes" id="UP000239648">
    <property type="component" value="Unassembled WGS sequence"/>
</dbReference>
<dbReference type="OrthoDB" id="6597954at2"/>
<organism evidence="7 8">
    <name type="scientific">Marinobacter persicus</name>
    <dbReference type="NCBI Taxonomy" id="930118"/>
    <lineage>
        <taxon>Bacteria</taxon>
        <taxon>Pseudomonadati</taxon>
        <taxon>Pseudomonadota</taxon>
        <taxon>Gammaproteobacteria</taxon>
        <taxon>Pseudomonadales</taxon>
        <taxon>Marinobacteraceae</taxon>
        <taxon>Marinobacter</taxon>
    </lineage>
</organism>
<dbReference type="NCBIfam" id="TIGR00229">
    <property type="entry name" value="sensory_box"/>
    <property type="match status" value="2"/>
</dbReference>
<accession>A0A2S6G3J0</accession>
<dbReference type="EMBL" id="PTIU01000027">
    <property type="protein sequence ID" value="PPK53445.1"/>
    <property type="molecule type" value="Genomic_DNA"/>
</dbReference>
<dbReference type="InterPro" id="IPR001633">
    <property type="entry name" value="EAL_dom"/>
</dbReference>
<dbReference type="PANTHER" id="PTHR44757">
    <property type="entry name" value="DIGUANYLATE CYCLASE DGCP"/>
    <property type="match status" value="1"/>
</dbReference>
<dbReference type="EMBL" id="PTIT01000024">
    <property type="protein sequence ID" value="PPK50540.1"/>
    <property type="molecule type" value="Genomic_DNA"/>
</dbReference>
<keyword evidence="1" id="KW-0418">Kinase</keyword>
<evidence type="ECO:0000313" key="9">
    <source>
        <dbReference type="Proteomes" id="UP000239648"/>
    </source>
</evidence>
<dbReference type="SMART" id="SM00052">
    <property type="entry name" value="EAL"/>
    <property type="match status" value="1"/>
</dbReference>
<dbReference type="Pfam" id="PF00563">
    <property type="entry name" value="EAL"/>
    <property type="match status" value="1"/>
</dbReference>
<dbReference type="InterPro" id="IPR001610">
    <property type="entry name" value="PAC"/>
</dbReference>
<dbReference type="CDD" id="cd01948">
    <property type="entry name" value="EAL"/>
    <property type="match status" value="1"/>
</dbReference>
<dbReference type="InterPro" id="IPR052155">
    <property type="entry name" value="Biofilm_reg_signaling"/>
</dbReference>